<evidence type="ECO:0000256" key="1">
    <source>
        <dbReference type="ARBA" id="ARBA00023015"/>
    </source>
</evidence>
<dbReference type="Proteomes" id="UP000502498">
    <property type="component" value="Chromosome"/>
</dbReference>
<reference evidence="6 7" key="1">
    <citation type="submission" date="2020-05" db="EMBL/GenBank/DDBJ databases">
        <title>Strain PA2F3 complete genome.</title>
        <authorList>
            <person name="Kim Y.-S."/>
            <person name="Kim S.-J."/>
            <person name="Jung H.-k."/>
            <person name="Kim S.-E."/>
            <person name="Kim K.-H."/>
        </authorList>
    </citation>
    <scope>NUCLEOTIDE SEQUENCE [LARGE SCALE GENOMIC DNA]</scope>
    <source>
        <strain evidence="6 7">PA2F3</strain>
    </source>
</reference>
<accession>A0A7D4TLL5</accession>
<keyword evidence="1" id="KW-0805">Transcription regulation</keyword>
<feature type="DNA-binding region" description="H-T-H motif" evidence="4">
    <location>
        <begin position="34"/>
        <end position="53"/>
    </location>
</feature>
<dbReference type="InterPro" id="IPR036271">
    <property type="entry name" value="Tet_transcr_reg_TetR-rel_C_sf"/>
</dbReference>
<feature type="domain" description="HTH tetR-type" evidence="5">
    <location>
        <begin position="11"/>
        <end position="71"/>
    </location>
</feature>
<dbReference type="EMBL" id="CP054038">
    <property type="protein sequence ID" value="QKJ18362.1"/>
    <property type="molecule type" value="Genomic_DNA"/>
</dbReference>
<dbReference type="SUPFAM" id="SSF46689">
    <property type="entry name" value="Homeodomain-like"/>
    <property type="match status" value="1"/>
</dbReference>
<dbReference type="AlphaFoldDB" id="A0A7D4TLL5"/>
<evidence type="ECO:0000313" key="7">
    <source>
        <dbReference type="Proteomes" id="UP000502498"/>
    </source>
</evidence>
<dbReference type="PANTHER" id="PTHR47506:SF6">
    <property type="entry name" value="HTH-TYPE TRANSCRIPTIONAL REPRESSOR NEMR"/>
    <property type="match status" value="1"/>
</dbReference>
<dbReference type="PRINTS" id="PR00455">
    <property type="entry name" value="HTHTETR"/>
</dbReference>
<dbReference type="RefSeq" id="WP_172988776.1">
    <property type="nucleotide sequence ID" value="NZ_CP054038.1"/>
</dbReference>
<dbReference type="Pfam" id="PF00440">
    <property type="entry name" value="TetR_N"/>
    <property type="match status" value="1"/>
</dbReference>
<sequence>MAARGPYKKGVAKRAEILDTAVEVIERNGYSNATVKELADAVGLSQNGLLHYFGSKDRLFLEILRHRDQQLTVQIGTDPHRIASDYRRRVLDATDALAQAPGLLQLGLRLSVDASEPAHPAHVFFAQRYEASREISADALTELRAHGRVPASLDAERAATLLIAAMEGLQAQWSYDPSLDMTAHIAYLLDALGITAADDQPS</sequence>
<evidence type="ECO:0000259" key="5">
    <source>
        <dbReference type="PROSITE" id="PS50977"/>
    </source>
</evidence>
<dbReference type="PROSITE" id="PS50977">
    <property type="entry name" value="HTH_TETR_2"/>
    <property type="match status" value="1"/>
</dbReference>
<name>A0A7D4TLL5_9MICO</name>
<organism evidence="6 7">
    <name type="scientific">Microbacterium hominis</name>
    <dbReference type="NCBI Taxonomy" id="162426"/>
    <lineage>
        <taxon>Bacteria</taxon>
        <taxon>Bacillati</taxon>
        <taxon>Actinomycetota</taxon>
        <taxon>Actinomycetes</taxon>
        <taxon>Micrococcales</taxon>
        <taxon>Microbacteriaceae</taxon>
        <taxon>Microbacterium</taxon>
    </lineage>
</organism>
<dbReference type="GO" id="GO:0003677">
    <property type="term" value="F:DNA binding"/>
    <property type="evidence" value="ECO:0007669"/>
    <property type="project" value="UniProtKB-UniRule"/>
</dbReference>
<dbReference type="InterPro" id="IPR001647">
    <property type="entry name" value="HTH_TetR"/>
</dbReference>
<evidence type="ECO:0000256" key="4">
    <source>
        <dbReference type="PROSITE-ProRule" id="PRU00335"/>
    </source>
</evidence>
<proteinExistence type="predicted"/>
<evidence type="ECO:0000256" key="3">
    <source>
        <dbReference type="ARBA" id="ARBA00023163"/>
    </source>
</evidence>
<dbReference type="Gene3D" id="1.10.357.10">
    <property type="entry name" value="Tetracycline Repressor, domain 2"/>
    <property type="match status" value="1"/>
</dbReference>
<keyword evidence="3" id="KW-0804">Transcription</keyword>
<gene>
    <name evidence="6" type="ORF">HQM25_02405</name>
</gene>
<keyword evidence="2 4" id="KW-0238">DNA-binding</keyword>
<dbReference type="SUPFAM" id="SSF48498">
    <property type="entry name" value="Tetracyclin repressor-like, C-terminal domain"/>
    <property type="match status" value="1"/>
</dbReference>
<dbReference type="InterPro" id="IPR009057">
    <property type="entry name" value="Homeodomain-like_sf"/>
</dbReference>
<dbReference type="PANTHER" id="PTHR47506">
    <property type="entry name" value="TRANSCRIPTIONAL REGULATORY PROTEIN"/>
    <property type="match status" value="1"/>
</dbReference>
<protein>
    <submittedName>
        <fullName evidence="6">TetR/AcrR family transcriptional regulator</fullName>
    </submittedName>
</protein>
<evidence type="ECO:0000256" key="2">
    <source>
        <dbReference type="ARBA" id="ARBA00023125"/>
    </source>
</evidence>
<evidence type="ECO:0000313" key="6">
    <source>
        <dbReference type="EMBL" id="QKJ18362.1"/>
    </source>
</evidence>